<dbReference type="Proteomes" id="UP000799770">
    <property type="component" value="Unassembled WGS sequence"/>
</dbReference>
<protein>
    <submittedName>
        <fullName evidence="1">Uncharacterized protein</fullName>
    </submittedName>
</protein>
<sequence length="586" mass="66666">MSPKFFSQSSLLSGVRDGFNNQPKQAHTVSPVALPQTVQTKAPSIDIVKLGDDLHHLILTELLESCPSSLLALALVSRALNAITTPYIYRTVTLKRHNPFDRKSRARLGSINLLERLKSENENGVAKHVRHLRVEEFSSADDLEKILGRFTKPCCKLTIGRWNTSTTVPPDVLSMLETKWPDAKLVVRDHLRHNEKGQTWDLDENLLRSPQLDILDIDILTEGYGYGDKPCLSEWPQLSSLLRTGCRPRTLRIKIRAGYPVKIWRPRRRGPALYRDQDLPRLSLDQDTTLPPLKELSIIKVSGAGYYFDPAHSAMLAQSMDWSNLKKLDFGRDCPVSLFTQLIGRLPNLISLRFGFPNTEINCDAVYRFIDALNSLEKLEIYNVAVQSTDIWTAIKKHRDTLKTLILHPSRLAYQQTKYVELARLKDVVKYFKSLEHLGIEVPFEAQELSGDSKEMLNLRTLDLYIHLPSAATTFSADYQPDVYGRVQVPSLEADSVVTQLIAIADAISQAQQENKNKQKTLRKKGGRPLERLNVHFARTGYSDRYQPYRVEAELQLVRSVRDDAESLGDKKWNVDGKLAWSNPHW</sequence>
<organism evidence="1 2">
    <name type="scientific">Lophiotrema nucula</name>
    <dbReference type="NCBI Taxonomy" id="690887"/>
    <lineage>
        <taxon>Eukaryota</taxon>
        <taxon>Fungi</taxon>
        <taxon>Dikarya</taxon>
        <taxon>Ascomycota</taxon>
        <taxon>Pezizomycotina</taxon>
        <taxon>Dothideomycetes</taxon>
        <taxon>Pleosporomycetidae</taxon>
        <taxon>Pleosporales</taxon>
        <taxon>Lophiotremataceae</taxon>
        <taxon>Lophiotrema</taxon>
    </lineage>
</organism>
<reference evidence="1" key="1">
    <citation type="journal article" date="2020" name="Stud. Mycol.">
        <title>101 Dothideomycetes genomes: a test case for predicting lifestyles and emergence of pathogens.</title>
        <authorList>
            <person name="Haridas S."/>
            <person name="Albert R."/>
            <person name="Binder M."/>
            <person name="Bloem J."/>
            <person name="Labutti K."/>
            <person name="Salamov A."/>
            <person name="Andreopoulos B."/>
            <person name="Baker S."/>
            <person name="Barry K."/>
            <person name="Bills G."/>
            <person name="Bluhm B."/>
            <person name="Cannon C."/>
            <person name="Castanera R."/>
            <person name="Culley D."/>
            <person name="Daum C."/>
            <person name="Ezra D."/>
            <person name="Gonzalez J."/>
            <person name="Henrissat B."/>
            <person name="Kuo A."/>
            <person name="Liang C."/>
            <person name="Lipzen A."/>
            <person name="Lutzoni F."/>
            <person name="Magnuson J."/>
            <person name="Mondo S."/>
            <person name="Nolan M."/>
            <person name="Ohm R."/>
            <person name="Pangilinan J."/>
            <person name="Park H.-J."/>
            <person name="Ramirez L."/>
            <person name="Alfaro M."/>
            <person name="Sun H."/>
            <person name="Tritt A."/>
            <person name="Yoshinaga Y."/>
            <person name="Zwiers L.-H."/>
            <person name="Turgeon B."/>
            <person name="Goodwin S."/>
            <person name="Spatafora J."/>
            <person name="Crous P."/>
            <person name="Grigoriev I."/>
        </authorList>
    </citation>
    <scope>NUCLEOTIDE SEQUENCE</scope>
    <source>
        <strain evidence="1">CBS 627.86</strain>
    </source>
</reference>
<gene>
    <name evidence="1" type="ORF">BDV96DRAFT_488604</name>
</gene>
<accession>A0A6A5ZGV9</accession>
<evidence type="ECO:0000313" key="2">
    <source>
        <dbReference type="Proteomes" id="UP000799770"/>
    </source>
</evidence>
<dbReference type="EMBL" id="ML977317">
    <property type="protein sequence ID" value="KAF2118143.1"/>
    <property type="molecule type" value="Genomic_DNA"/>
</dbReference>
<dbReference type="AlphaFoldDB" id="A0A6A5ZGV9"/>
<dbReference type="InterPro" id="IPR032675">
    <property type="entry name" value="LRR_dom_sf"/>
</dbReference>
<dbReference type="SUPFAM" id="SSF52047">
    <property type="entry name" value="RNI-like"/>
    <property type="match status" value="1"/>
</dbReference>
<evidence type="ECO:0000313" key="1">
    <source>
        <dbReference type="EMBL" id="KAF2118143.1"/>
    </source>
</evidence>
<name>A0A6A5ZGV9_9PLEO</name>
<proteinExistence type="predicted"/>
<dbReference type="OrthoDB" id="3556572at2759"/>
<keyword evidence="2" id="KW-1185">Reference proteome</keyword>
<dbReference type="Gene3D" id="3.80.10.10">
    <property type="entry name" value="Ribonuclease Inhibitor"/>
    <property type="match status" value="1"/>
</dbReference>